<evidence type="ECO:0008006" key="3">
    <source>
        <dbReference type="Google" id="ProtNLM"/>
    </source>
</evidence>
<dbReference type="InterPro" id="IPR049695">
    <property type="entry name" value="HVO_0416-like"/>
</dbReference>
<reference evidence="1" key="1">
    <citation type="journal article" date="2014" name="Int. J. Syst. Evol. Microbiol.">
        <title>Complete genome sequence of Corynebacterium casei LMG S-19264T (=DSM 44701T), isolated from a smear-ripened cheese.</title>
        <authorList>
            <consortium name="US DOE Joint Genome Institute (JGI-PGF)"/>
            <person name="Walter F."/>
            <person name="Albersmeier A."/>
            <person name="Kalinowski J."/>
            <person name="Ruckert C."/>
        </authorList>
    </citation>
    <scope>NUCLEOTIDE SEQUENCE</scope>
    <source>
        <strain evidence="1">JCM 14265</strain>
    </source>
</reference>
<organism evidence="1 2">
    <name type="scientific">Halorubrum ejinorense</name>
    <dbReference type="NCBI Taxonomy" id="425309"/>
    <lineage>
        <taxon>Archaea</taxon>
        <taxon>Methanobacteriati</taxon>
        <taxon>Methanobacteriota</taxon>
        <taxon>Stenosarchaea group</taxon>
        <taxon>Halobacteria</taxon>
        <taxon>Halobacteriales</taxon>
        <taxon>Haloferacaceae</taxon>
        <taxon>Halorubrum</taxon>
    </lineage>
</organism>
<dbReference type="Proteomes" id="UP001501425">
    <property type="component" value="Unassembled WGS sequence"/>
</dbReference>
<comment type="caution">
    <text evidence="1">The sequence shown here is derived from an EMBL/GenBank/DDBJ whole genome shotgun (WGS) entry which is preliminary data.</text>
</comment>
<proteinExistence type="predicted"/>
<dbReference type="EMBL" id="BAAADQ010000013">
    <property type="protein sequence ID" value="GAA0548649.1"/>
    <property type="molecule type" value="Genomic_DNA"/>
</dbReference>
<dbReference type="AlphaFoldDB" id="A0AAV3STP5"/>
<protein>
    <recommendedName>
        <fullName evidence="3">Small CPxCG-related zinc finger protein</fullName>
    </recommendedName>
</protein>
<evidence type="ECO:0000313" key="2">
    <source>
        <dbReference type="Proteomes" id="UP001501425"/>
    </source>
</evidence>
<accession>A0AAV3STP5</accession>
<reference evidence="1" key="2">
    <citation type="submission" date="2023-12" db="EMBL/GenBank/DDBJ databases">
        <authorList>
            <person name="Sun Q."/>
            <person name="Inoue M."/>
        </authorList>
    </citation>
    <scope>NUCLEOTIDE SEQUENCE</scope>
    <source>
        <strain evidence="1">JCM 14265</strain>
    </source>
</reference>
<dbReference type="NCBIfam" id="NF041910">
    <property type="entry name" value="HVO_0416"/>
    <property type="match status" value="1"/>
</dbReference>
<gene>
    <name evidence="1" type="ORF">GCM10008994_24450</name>
</gene>
<sequence>MTMCHTIARMSSSAPSSDDDVFDEFLSDRGHETEIVRWERSYNKLQCPDCGALHEEGTARCDVCDWRPS</sequence>
<name>A0AAV3STP5_9EURY</name>
<evidence type="ECO:0000313" key="1">
    <source>
        <dbReference type="EMBL" id="GAA0548649.1"/>
    </source>
</evidence>